<dbReference type="EMBL" id="JAEKMH010000002">
    <property type="protein sequence ID" value="MBJ3785065.1"/>
    <property type="molecule type" value="Genomic_DNA"/>
</dbReference>
<dbReference type="InterPro" id="IPR051908">
    <property type="entry name" value="Ribosomal_N-acetyltransferase"/>
</dbReference>
<reference evidence="2" key="1">
    <citation type="submission" date="2020-12" db="EMBL/GenBank/DDBJ databases">
        <title>Devosia sp. MSA67 isolated from Mo River.</title>
        <authorList>
            <person name="Ma F."/>
            <person name="Zi Z."/>
        </authorList>
    </citation>
    <scope>NUCLEOTIDE SEQUENCE</scope>
    <source>
        <strain evidence="2">MSA67</strain>
    </source>
</reference>
<evidence type="ECO:0000313" key="3">
    <source>
        <dbReference type="Proteomes" id="UP000602124"/>
    </source>
</evidence>
<dbReference type="RefSeq" id="WP_198876270.1">
    <property type="nucleotide sequence ID" value="NZ_JAEKMH010000002.1"/>
</dbReference>
<dbReference type="Proteomes" id="UP000602124">
    <property type="component" value="Unassembled WGS sequence"/>
</dbReference>
<dbReference type="Pfam" id="PF13302">
    <property type="entry name" value="Acetyltransf_3"/>
    <property type="match status" value="1"/>
</dbReference>
<comment type="caution">
    <text evidence="2">The sequence shown here is derived from an EMBL/GenBank/DDBJ whole genome shotgun (WGS) entry which is preliminary data.</text>
</comment>
<dbReference type="PANTHER" id="PTHR43441">
    <property type="entry name" value="RIBOSOMAL-PROTEIN-SERINE ACETYLTRANSFERASE"/>
    <property type="match status" value="1"/>
</dbReference>
<dbReference type="PROSITE" id="PS51186">
    <property type="entry name" value="GNAT"/>
    <property type="match status" value="1"/>
</dbReference>
<dbReference type="PANTHER" id="PTHR43441:SF10">
    <property type="entry name" value="ACETYLTRANSFERASE"/>
    <property type="match status" value="1"/>
</dbReference>
<sequence>MELRRLQVEDITPAYVGWLSDPEVTRYLETRHSAQTEESVRQFVARMAQADDEFLFGIFLPEGRHIGNIKVGPIRRYHRLADVSLLIGEADCRGRGYAAEAIAGVSRFAFAELPVEKLSASMYAPNQASAKAFIRAGFRQEGLRIGHYDLDGKRCDLIELGALPEDLSRAEKGAA</sequence>
<dbReference type="Gene3D" id="3.40.630.30">
    <property type="match status" value="1"/>
</dbReference>
<keyword evidence="3" id="KW-1185">Reference proteome</keyword>
<feature type="domain" description="N-acetyltransferase" evidence="1">
    <location>
        <begin position="1"/>
        <end position="170"/>
    </location>
</feature>
<gene>
    <name evidence="2" type="ORF">JEQ47_10070</name>
</gene>
<proteinExistence type="predicted"/>
<evidence type="ECO:0000313" key="2">
    <source>
        <dbReference type="EMBL" id="MBJ3785065.1"/>
    </source>
</evidence>
<dbReference type="InterPro" id="IPR016181">
    <property type="entry name" value="Acyl_CoA_acyltransferase"/>
</dbReference>
<dbReference type="GO" id="GO:0008999">
    <property type="term" value="F:protein-N-terminal-alanine acetyltransferase activity"/>
    <property type="evidence" value="ECO:0007669"/>
    <property type="project" value="TreeGrafter"/>
</dbReference>
<dbReference type="AlphaFoldDB" id="A0A934IXW6"/>
<dbReference type="GO" id="GO:0005737">
    <property type="term" value="C:cytoplasm"/>
    <property type="evidence" value="ECO:0007669"/>
    <property type="project" value="TreeGrafter"/>
</dbReference>
<organism evidence="2 3">
    <name type="scientific">Devosia sediminis</name>
    <dbReference type="NCBI Taxonomy" id="2798801"/>
    <lineage>
        <taxon>Bacteria</taxon>
        <taxon>Pseudomonadati</taxon>
        <taxon>Pseudomonadota</taxon>
        <taxon>Alphaproteobacteria</taxon>
        <taxon>Hyphomicrobiales</taxon>
        <taxon>Devosiaceae</taxon>
        <taxon>Devosia</taxon>
    </lineage>
</organism>
<protein>
    <submittedName>
        <fullName evidence="2">GNAT family N-acetyltransferase</fullName>
    </submittedName>
</protein>
<evidence type="ECO:0000259" key="1">
    <source>
        <dbReference type="PROSITE" id="PS51186"/>
    </source>
</evidence>
<dbReference type="GO" id="GO:1990189">
    <property type="term" value="F:protein N-terminal-serine acetyltransferase activity"/>
    <property type="evidence" value="ECO:0007669"/>
    <property type="project" value="TreeGrafter"/>
</dbReference>
<dbReference type="InterPro" id="IPR000182">
    <property type="entry name" value="GNAT_dom"/>
</dbReference>
<dbReference type="SUPFAM" id="SSF55729">
    <property type="entry name" value="Acyl-CoA N-acyltransferases (Nat)"/>
    <property type="match status" value="1"/>
</dbReference>
<accession>A0A934IXW6</accession>
<name>A0A934IXW6_9HYPH</name>